<evidence type="ECO:0000313" key="2">
    <source>
        <dbReference type="EMBL" id="QQS99350.1"/>
    </source>
</evidence>
<dbReference type="InterPro" id="IPR000073">
    <property type="entry name" value="AB_hydrolase_1"/>
</dbReference>
<gene>
    <name evidence="2" type="ORF">I6J18_17190</name>
</gene>
<dbReference type="RefSeq" id="WP_040374871.1">
    <property type="nucleotide sequence ID" value="NZ_CP068053.1"/>
</dbReference>
<dbReference type="GO" id="GO:0016787">
    <property type="term" value="F:hydrolase activity"/>
    <property type="evidence" value="ECO:0007669"/>
    <property type="project" value="UniProtKB-KW"/>
</dbReference>
<evidence type="ECO:0000313" key="3">
    <source>
        <dbReference type="Proteomes" id="UP000595254"/>
    </source>
</evidence>
<feature type="domain" description="AB hydrolase-1" evidence="1">
    <location>
        <begin position="29"/>
        <end position="263"/>
    </location>
</feature>
<dbReference type="EMBL" id="CP068053">
    <property type="protein sequence ID" value="QQS99350.1"/>
    <property type="molecule type" value="Genomic_DNA"/>
</dbReference>
<sequence length="278" mass="32045">MELPVYKGTQTIEENELYYELYQHPERRPTLILLHGFLSSTFCYRKLLPLLTQKYTVYLIDIPPFGQSGKSSKYAYSLTNIAKTILTFIDMHKLEKVILIGHSMGGQIGLNMCKQRPDLIEKMILLAGSGYLAAPSRWLKRASYVPFFSLFVKRYLEKSGIEKNLRLVVYDQSMIDDDMRDGYTAPFLQGKAIFKALGKMARDKEDDLTENDLHTIQTNCLLLWGRYDKVVPLSIGNRLHKDLPCSQLIILDDTGHLLPEEKPEEVFRHIDNFITFEG</sequence>
<organism evidence="2 3">
    <name type="scientific">Peribacillus psychrosaccharolyticus</name>
    <name type="common">Bacillus psychrosaccharolyticus</name>
    <dbReference type="NCBI Taxonomy" id="1407"/>
    <lineage>
        <taxon>Bacteria</taxon>
        <taxon>Bacillati</taxon>
        <taxon>Bacillota</taxon>
        <taxon>Bacilli</taxon>
        <taxon>Bacillales</taxon>
        <taxon>Bacillaceae</taxon>
        <taxon>Peribacillus</taxon>
    </lineage>
</organism>
<evidence type="ECO:0000259" key="1">
    <source>
        <dbReference type="Pfam" id="PF00561"/>
    </source>
</evidence>
<accession>A0A974RZE3</accession>
<name>A0A974RZE3_PERPY</name>
<dbReference type="Proteomes" id="UP000595254">
    <property type="component" value="Chromosome"/>
</dbReference>
<dbReference type="AlphaFoldDB" id="A0A974RZE3"/>
<protein>
    <submittedName>
        <fullName evidence="2">Alpha/beta hydrolase</fullName>
    </submittedName>
</protein>
<reference evidence="2 3" key="1">
    <citation type="submission" date="2021-01" db="EMBL/GenBank/DDBJ databases">
        <title>FDA dAtabase for Regulatory Grade micrObial Sequences (FDA-ARGOS): Supporting development and validation of Infectious Disease Dx tests.</title>
        <authorList>
            <person name="Nelson B."/>
            <person name="Plummer A."/>
            <person name="Tallon L."/>
            <person name="Sadzewicz L."/>
            <person name="Zhao X."/>
            <person name="Boylan J."/>
            <person name="Ott S."/>
            <person name="Bowen H."/>
            <person name="Vavikolanu K."/>
            <person name="Mehta A."/>
            <person name="Aluvathingal J."/>
            <person name="Nadendla S."/>
            <person name="Myers T."/>
            <person name="Yan Y."/>
            <person name="Sichtig H."/>
        </authorList>
    </citation>
    <scope>NUCLEOTIDE SEQUENCE [LARGE SCALE GENOMIC DNA]</scope>
    <source>
        <strain evidence="2 3">FDAARGOS_1161</strain>
    </source>
</reference>
<dbReference type="Pfam" id="PF00561">
    <property type="entry name" value="Abhydrolase_1"/>
    <property type="match status" value="1"/>
</dbReference>
<proteinExistence type="predicted"/>
<dbReference type="PANTHER" id="PTHR43689:SF8">
    <property type="entry name" value="ALPHA_BETA-HYDROLASES SUPERFAMILY PROTEIN"/>
    <property type="match status" value="1"/>
</dbReference>
<dbReference type="KEGG" id="ppsr:I6J18_17190"/>
<keyword evidence="3" id="KW-1185">Reference proteome</keyword>
<dbReference type="PANTHER" id="PTHR43689">
    <property type="entry name" value="HYDROLASE"/>
    <property type="match status" value="1"/>
</dbReference>
<dbReference type="InterPro" id="IPR029058">
    <property type="entry name" value="AB_hydrolase_fold"/>
</dbReference>
<dbReference type="PRINTS" id="PR00111">
    <property type="entry name" value="ABHYDROLASE"/>
</dbReference>
<dbReference type="SUPFAM" id="SSF53474">
    <property type="entry name" value="alpha/beta-Hydrolases"/>
    <property type="match status" value="1"/>
</dbReference>
<keyword evidence="2" id="KW-0378">Hydrolase</keyword>
<dbReference type="Gene3D" id="3.40.50.1820">
    <property type="entry name" value="alpha/beta hydrolase"/>
    <property type="match status" value="1"/>
</dbReference>